<accession>A0A3B0S7E8</accession>
<proteinExistence type="predicted"/>
<evidence type="ECO:0008006" key="2">
    <source>
        <dbReference type="Google" id="ProtNLM"/>
    </source>
</evidence>
<reference evidence="1" key="1">
    <citation type="submission" date="2018-06" db="EMBL/GenBank/DDBJ databases">
        <authorList>
            <person name="Zhirakovskaya E."/>
        </authorList>
    </citation>
    <scope>NUCLEOTIDE SEQUENCE</scope>
</reference>
<gene>
    <name evidence="1" type="ORF">MNBD_ALPHA07-2114</name>
</gene>
<sequence>MWLFRIAVYTVADLRPKIILHLKKNDLHRDLMGWHLQLYKVLRAMAEEAGIIMEINARDTDIKVGTRAIHDGRFDDGNLHIIDDRSVCAPNVLNAGVAYFWRFWHLDAQGVKAFSSIGDQPYHPDQMAYRRAKPFYDRMCQRYVAKRKSKYDQPQDVQTFASGAVSVFFQGTYPVASGATKISDLEMLKVVLDQTGDRPIIVKPHPKASTASDIENLKNLTWQDERVCITGANVHDILRASCATVSINSTVALEGFLHKKPAILFGKSDFHHFTGTVSSQQSFKEIFARELERKDGYVQFLAWYFLKNCLSLNNGKLIPRIWDKFEDAEFPQERFD</sequence>
<organism evidence="1">
    <name type="scientific">hydrothermal vent metagenome</name>
    <dbReference type="NCBI Taxonomy" id="652676"/>
    <lineage>
        <taxon>unclassified sequences</taxon>
        <taxon>metagenomes</taxon>
        <taxon>ecological metagenomes</taxon>
    </lineage>
</organism>
<dbReference type="GO" id="GO:0015774">
    <property type="term" value="P:polysaccharide transport"/>
    <property type="evidence" value="ECO:0007669"/>
    <property type="project" value="InterPro"/>
</dbReference>
<dbReference type="EMBL" id="UOEG01000204">
    <property type="protein sequence ID" value="VAW00210.1"/>
    <property type="molecule type" value="Genomic_DNA"/>
</dbReference>
<protein>
    <recommendedName>
        <fullName evidence="2">Capsule polysaccharide biosynthesis protein</fullName>
    </recommendedName>
</protein>
<dbReference type="AlphaFoldDB" id="A0A3B0S7E8"/>
<dbReference type="InterPro" id="IPR007833">
    <property type="entry name" value="Capsule_polysaccharide_synth"/>
</dbReference>
<dbReference type="Gene3D" id="3.40.50.12580">
    <property type="match status" value="1"/>
</dbReference>
<name>A0A3B0S7E8_9ZZZZ</name>
<dbReference type="Pfam" id="PF05159">
    <property type="entry name" value="Capsule_synth"/>
    <property type="match status" value="1"/>
</dbReference>
<dbReference type="InterPro" id="IPR043148">
    <property type="entry name" value="TagF_C"/>
</dbReference>
<dbReference type="GO" id="GO:0000271">
    <property type="term" value="P:polysaccharide biosynthetic process"/>
    <property type="evidence" value="ECO:0007669"/>
    <property type="project" value="InterPro"/>
</dbReference>
<evidence type="ECO:0000313" key="1">
    <source>
        <dbReference type="EMBL" id="VAW00210.1"/>
    </source>
</evidence>